<comment type="subcellular location">
    <subcellularLocation>
        <location evidence="1">Membrane</location>
    </subcellularLocation>
</comment>
<evidence type="ECO:0000313" key="6">
    <source>
        <dbReference type="Proteomes" id="UP000254291"/>
    </source>
</evidence>
<gene>
    <name evidence="5" type="ORF">NCTC10742_03929</name>
</gene>
<sequence length="309" mass="33015">MAFSFLYAGNDREVGVPSFRRRDSVIEADRVEESTVDPEGVPAGDRARALADVAEAEAAEAEAMAAAARARARAAKLRQEALAAAADSDGETARTDAVASNAEATDDADDAEPLDLDDVRDDDLDGDETAVGEAGSPTRKRRLRRPGWASVGVALVLVIAVLGTAALLAVSGYMRLEHRDAENLRQQNAEYAAAARQSVVTLMSLDFNKAEEDVQRIIDNSTGQFKDDFESQAAEFVKVAQDSKVVTEVTVNSTAVERMTGDGAEVLVAASSRVTNTAGADQEPRTWRLSVSLVREDGQIKMSKVEFVP</sequence>
<evidence type="ECO:0000256" key="3">
    <source>
        <dbReference type="SAM" id="MobiDB-lite"/>
    </source>
</evidence>
<evidence type="ECO:0000256" key="2">
    <source>
        <dbReference type="ARBA" id="ARBA00023136"/>
    </source>
</evidence>
<evidence type="ECO:0000256" key="1">
    <source>
        <dbReference type="ARBA" id="ARBA00004370"/>
    </source>
</evidence>
<feature type="transmembrane region" description="Helical" evidence="4">
    <location>
        <begin position="148"/>
        <end position="174"/>
    </location>
</feature>
<feature type="region of interest" description="Disordered" evidence="3">
    <location>
        <begin position="84"/>
        <end position="143"/>
    </location>
</feature>
<dbReference type="GO" id="GO:0016020">
    <property type="term" value="C:membrane"/>
    <property type="evidence" value="ECO:0007669"/>
    <property type="project" value="UniProtKB-SubCell"/>
</dbReference>
<evidence type="ECO:0000313" key="5">
    <source>
        <dbReference type="EMBL" id="STZ44687.1"/>
    </source>
</evidence>
<dbReference type="EMBL" id="UGQM01000001">
    <property type="protein sequence ID" value="STZ44687.1"/>
    <property type="molecule type" value="Genomic_DNA"/>
</dbReference>
<dbReference type="PANTHER" id="PTHR37042:SF4">
    <property type="entry name" value="OUTER MEMBRANE PROTEIN RV1973"/>
    <property type="match status" value="1"/>
</dbReference>
<reference evidence="5 6" key="1">
    <citation type="submission" date="2018-06" db="EMBL/GenBank/DDBJ databases">
        <authorList>
            <consortium name="Pathogen Informatics"/>
            <person name="Doyle S."/>
        </authorList>
    </citation>
    <scope>NUCLEOTIDE SEQUENCE [LARGE SCALE GENOMIC DNA]</scope>
    <source>
        <strain evidence="5 6">NCTC10742</strain>
    </source>
</reference>
<protein>
    <submittedName>
        <fullName evidence="5">VirB8 protein</fullName>
    </submittedName>
</protein>
<feature type="compositionally biased region" description="Acidic residues" evidence="3">
    <location>
        <begin position="104"/>
        <end position="130"/>
    </location>
</feature>
<evidence type="ECO:0000256" key="4">
    <source>
        <dbReference type="SAM" id="Phobius"/>
    </source>
</evidence>
<keyword evidence="2 4" id="KW-0472">Membrane</keyword>
<dbReference type="AlphaFoldDB" id="A0A378STH1"/>
<keyword evidence="4" id="KW-1133">Transmembrane helix</keyword>
<name>A0A378STH1_9MYCO</name>
<keyword evidence="4" id="KW-0812">Transmembrane</keyword>
<dbReference type="PANTHER" id="PTHR37042">
    <property type="entry name" value="OUTER MEMBRANE PROTEIN RV1973"/>
    <property type="match status" value="1"/>
</dbReference>
<dbReference type="Proteomes" id="UP000254291">
    <property type="component" value="Unassembled WGS sequence"/>
</dbReference>
<accession>A0A378STH1</accession>
<proteinExistence type="predicted"/>
<organism evidence="5 6">
    <name type="scientific">Mycolicibacterium gilvum</name>
    <dbReference type="NCBI Taxonomy" id="1804"/>
    <lineage>
        <taxon>Bacteria</taxon>
        <taxon>Bacillati</taxon>
        <taxon>Actinomycetota</taxon>
        <taxon>Actinomycetes</taxon>
        <taxon>Mycobacteriales</taxon>
        <taxon>Mycobacteriaceae</taxon>
        <taxon>Mycolicibacterium</taxon>
    </lineage>
</organism>